<comment type="caution">
    <text evidence="2">The sequence shown here is derived from an EMBL/GenBank/DDBJ whole genome shotgun (WGS) entry which is preliminary data.</text>
</comment>
<dbReference type="eggNOG" id="ENOG502T740">
    <property type="taxonomic scope" value="Eukaryota"/>
</dbReference>
<organism evidence="2 3">
    <name type="scientific">Thalassiosira oceanica</name>
    <name type="common">Marine diatom</name>
    <dbReference type="NCBI Taxonomy" id="159749"/>
    <lineage>
        <taxon>Eukaryota</taxon>
        <taxon>Sar</taxon>
        <taxon>Stramenopiles</taxon>
        <taxon>Ochrophyta</taxon>
        <taxon>Bacillariophyta</taxon>
        <taxon>Coscinodiscophyceae</taxon>
        <taxon>Thalassiosirophycidae</taxon>
        <taxon>Thalassiosirales</taxon>
        <taxon>Thalassiosiraceae</taxon>
        <taxon>Thalassiosira</taxon>
    </lineage>
</organism>
<dbReference type="AlphaFoldDB" id="K0R3J4"/>
<dbReference type="InterPro" id="IPR053259">
    <property type="entry name" value="Golvesin-related_Golgi"/>
</dbReference>
<dbReference type="PANTHER" id="PTHR32301">
    <property type="entry name" value="COUNTIN RECEPTOR CNR3-RELATED"/>
    <property type="match status" value="1"/>
</dbReference>
<keyword evidence="3" id="KW-1185">Reference proteome</keyword>
<evidence type="ECO:0000313" key="3">
    <source>
        <dbReference type="Proteomes" id="UP000266841"/>
    </source>
</evidence>
<feature type="compositionally biased region" description="Polar residues" evidence="1">
    <location>
        <begin position="390"/>
        <end position="406"/>
    </location>
</feature>
<dbReference type="PANTHER" id="PTHR32301:SF6">
    <property type="entry name" value="GOLVESIN-RELATED"/>
    <property type="match status" value="1"/>
</dbReference>
<dbReference type="OrthoDB" id="47349at2759"/>
<dbReference type="EMBL" id="AGNL01046921">
    <property type="protein sequence ID" value="EJK47468.1"/>
    <property type="molecule type" value="Genomic_DNA"/>
</dbReference>
<reference evidence="2 3" key="1">
    <citation type="journal article" date="2012" name="Genome Biol.">
        <title>Genome and low-iron response of an oceanic diatom adapted to chronic iron limitation.</title>
        <authorList>
            <person name="Lommer M."/>
            <person name="Specht M."/>
            <person name="Roy A.S."/>
            <person name="Kraemer L."/>
            <person name="Andreson R."/>
            <person name="Gutowska M.A."/>
            <person name="Wolf J."/>
            <person name="Bergner S.V."/>
            <person name="Schilhabel M.B."/>
            <person name="Klostermeier U.C."/>
            <person name="Beiko R.G."/>
            <person name="Rosenstiel P."/>
            <person name="Hippler M."/>
            <person name="Laroche J."/>
        </authorList>
    </citation>
    <scope>NUCLEOTIDE SEQUENCE [LARGE SCALE GENOMIC DNA]</scope>
    <source>
        <strain evidence="2 3">CCMP1005</strain>
    </source>
</reference>
<gene>
    <name evidence="2" type="ORF">THAOC_33805</name>
</gene>
<evidence type="ECO:0000256" key="1">
    <source>
        <dbReference type="SAM" id="MobiDB-lite"/>
    </source>
</evidence>
<protein>
    <recommendedName>
        <fullName evidence="4">Sulfotransferase domain-containing protein</fullName>
    </recommendedName>
</protein>
<dbReference type="OMA" id="KSIMARC"/>
<accession>K0R3J4</accession>
<evidence type="ECO:0008006" key="4">
    <source>
        <dbReference type="Google" id="ProtNLM"/>
    </source>
</evidence>
<dbReference type="Gene3D" id="3.40.50.300">
    <property type="entry name" value="P-loop containing nucleotide triphosphate hydrolases"/>
    <property type="match status" value="1"/>
</dbReference>
<feature type="region of interest" description="Disordered" evidence="1">
    <location>
        <begin position="376"/>
        <end position="415"/>
    </location>
</feature>
<proteinExistence type="predicted"/>
<dbReference type="Proteomes" id="UP000266841">
    <property type="component" value="Unassembled WGS sequence"/>
</dbReference>
<dbReference type="InterPro" id="IPR027417">
    <property type="entry name" value="P-loop_NTPase"/>
</dbReference>
<evidence type="ECO:0000313" key="2">
    <source>
        <dbReference type="EMBL" id="EJK47468.1"/>
    </source>
</evidence>
<sequence length="446" mass="50813">MTLDFQIMSPSLSPPAVQNSQVGRVSSLLVLLTALMGCGAIFNTRGDRLNRQLSLDEYLADSAAQRAKLENETAVDAETKAMRRKVFLGGIYPEVDERRMPLHLRNVVRDQDDPSNHAGQSNSNDLVYFWHVPKASGSTIKNVLNYCFELRRAEKTQDVASMEYPRSPRVLNMDTATPDGLQHSLEQDLTSSGLVDVIISNYFLGGAALFNADHQAQTFTVLRHPIEQAFSLFHYRKRARWERSYRADLRKVHFREYISSPSYVDNWLTRQLTNSVPGEELTEGHFNLAKLILNTKIFVGLQDEMDETLRLLAAHFGWEEVDTGCVDMVTHEKFNSMPHPVINGGRQGPIWRIASMVEKWDIRLYNEALDQFERQREQYPASHPAPVKVESTTKMSFTEESLNPESSADDLPPVPNEVMQTIFFPERIVTSSQLKDDYLSKTDDQR</sequence>
<name>K0R3J4_THAOC</name>